<sequence>MIVLLWVLIGFLGYQTFMSVYKPIQFDEAKNKRYAQVITRLIDIRDAQLAHRQVTGVFAPNFENLIKFIDTAQYTITQRRDTLVIDAELTKRYGGVETMKELTLIDTLAFVSVKDSLFRTSTRYKDMMNVPVGKEGAKFEMNAGFIESEDIKIPVFEAFVKKDVILYDLDKDSRIQENQVISVDGVNGDAIRVGSMNEVKTNGNWPKTYGDNE</sequence>
<organism evidence="1 2">
    <name type="scientific">Bizionia myxarmorum</name>
    <dbReference type="NCBI Taxonomy" id="291186"/>
    <lineage>
        <taxon>Bacteria</taxon>
        <taxon>Pseudomonadati</taxon>
        <taxon>Bacteroidota</taxon>
        <taxon>Flavobacteriia</taxon>
        <taxon>Flavobacteriales</taxon>
        <taxon>Flavobacteriaceae</taxon>
        <taxon>Bizionia</taxon>
    </lineage>
</organism>
<proteinExistence type="predicted"/>
<dbReference type="EMBL" id="VSKK01000007">
    <property type="protein sequence ID" value="TYB73201.1"/>
    <property type="molecule type" value="Genomic_DNA"/>
</dbReference>
<comment type="caution">
    <text evidence="1">The sequence shown here is derived from an EMBL/GenBank/DDBJ whole genome shotgun (WGS) entry which is preliminary data.</text>
</comment>
<keyword evidence="2" id="KW-1185">Reference proteome</keyword>
<evidence type="ECO:0000313" key="1">
    <source>
        <dbReference type="EMBL" id="TYB73201.1"/>
    </source>
</evidence>
<name>A0A5D0QWZ0_9FLAO</name>
<gene>
    <name evidence="1" type="ORF">ES674_15095</name>
</gene>
<dbReference type="Proteomes" id="UP000323720">
    <property type="component" value="Unassembled WGS sequence"/>
</dbReference>
<reference evidence="1 2" key="1">
    <citation type="submission" date="2019-08" db="EMBL/GenBank/DDBJ databases">
        <title>Genomes of Antarctic Bizionia species.</title>
        <authorList>
            <person name="Bowman J.P."/>
        </authorList>
    </citation>
    <scope>NUCLEOTIDE SEQUENCE [LARGE SCALE GENOMIC DNA]</scope>
    <source>
        <strain evidence="1 2">ADA-4</strain>
    </source>
</reference>
<accession>A0A5D0QWZ0</accession>
<evidence type="ECO:0000313" key="2">
    <source>
        <dbReference type="Proteomes" id="UP000323720"/>
    </source>
</evidence>
<dbReference type="AlphaFoldDB" id="A0A5D0QWZ0"/>
<protein>
    <submittedName>
        <fullName evidence="1">Uncharacterized protein</fullName>
    </submittedName>
</protein>
<dbReference type="OrthoDB" id="1466422at2"/>